<keyword evidence="3" id="KW-1185">Reference proteome</keyword>
<feature type="region of interest" description="Disordered" evidence="1">
    <location>
        <begin position="68"/>
        <end position="123"/>
    </location>
</feature>
<organism evidence="2 3">
    <name type="scientific">Pomacea canaliculata</name>
    <name type="common">Golden apple snail</name>
    <dbReference type="NCBI Taxonomy" id="400727"/>
    <lineage>
        <taxon>Eukaryota</taxon>
        <taxon>Metazoa</taxon>
        <taxon>Spiralia</taxon>
        <taxon>Lophotrochozoa</taxon>
        <taxon>Mollusca</taxon>
        <taxon>Gastropoda</taxon>
        <taxon>Caenogastropoda</taxon>
        <taxon>Architaenioglossa</taxon>
        <taxon>Ampullarioidea</taxon>
        <taxon>Ampullariidae</taxon>
        <taxon>Pomacea</taxon>
    </lineage>
</organism>
<accession>A0A2T7PBY8</accession>
<comment type="caution">
    <text evidence="2">The sequence shown here is derived from an EMBL/GenBank/DDBJ whole genome shotgun (WGS) entry which is preliminary data.</text>
</comment>
<evidence type="ECO:0000256" key="1">
    <source>
        <dbReference type="SAM" id="MobiDB-lite"/>
    </source>
</evidence>
<dbReference type="Proteomes" id="UP000245119">
    <property type="component" value="Linkage Group LG5"/>
</dbReference>
<reference evidence="2 3" key="1">
    <citation type="submission" date="2018-04" db="EMBL/GenBank/DDBJ databases">
        <title>The genome of golden apple snail Pomacea canaliculata provides insight into stress tolerance and invasive adaptation.</title>
        <authorList>
            <person name="Liu C."/>
            <person name="Liu B."/>
            <person name="Ren Y."/>
            <person name="Zhang Y."/>
            <person name="Wang H."/>
            <person name="Li S."/>
            <person name="Jiang F."/>
            <person name="Yin L."/>
            <person name="Zhang G."/>
            <person name="Qian W."/>
            <person name="Fan W."/>
        </authorList>
    </citation>
    <scope>NUCLEOTIDE SEQUENCE [LARGE SCALE GENOMIC DNA]</scope>
    <source>
        <strain evidence="2">SZHN2017</strain>
        <tissue evidence="2">Muscle</tissue>
    </source>
</reference>
<dbReference type="AlphaFoldDB" id="A0A2T7PBY8"/>
<gene>
    <name evidence="2" type="ORF">C0Q70_10197</name>
</gene>
<sequence length="123" mass="13718">MAKVCEYFSPAPWPVPDTTASMTDKHQQVRNLGVEVVKRHYQKKTLLTPRETASCFPVFFTRRRSAGGRLASHLHKKRSNDVTDQRRESKHALLPQSSPGARGLPLQPLLAPGVRGQNSFPCG</sequence>
<evidence type="ECO:0000313" key="2">
    <source>
        <dbReference type="EMBL" id="PVD30922.1"/>
    </source>
</evidence>
<name>A0A2T7PBY8_POMCA</name>
<proteinExistence type="predicted"/>
<feature type="compositionally biased region" description="Basic residues" evidence="1">
    <location>
        <begin position="68"/>
        <end position="78"/>
    </location>
</feature>
<protein>
    <submittedName>
        <fullName evidence="2">Uncharacterized protein</fullName>
    </submittedName>
</protein>
<dbReference type="EMBL" id="PZQS01000005">
    <property type="protein sequence ID" value="PVD30922.1"/>
    <property type="molecule type" value="Genomic_DNA"/>
</dbReference>
<feature type="compositionally biased region" description="Basic and acidic residues" evidence="1">
    <location>
        <begin position="79"/>
        <end position="91"/>
    </location>
</feature>
<evidence type="ECO:0000313" key="3">
    <source>
        <dbReference type="Proteomes" id="UP000245119"/>
    </source>
</evidence>